<reference evidence="7 8" key="1">
    <citation type="submission" date="2019-03" db="EMBL/GenBank/DDBJ databases">
        <title>Genomic Encyclopedia of Type Strains, Phase IV (KMG-IV): sequencing the most valuable type-strain genomes for metagenomic binning, comparative biology and taxonomic classification.</title>
        <authorList>
            <person name="Goeker M."/>
        </authorList>
    </citation>
    <scope>NUCLEOTIDE SEQUENCE [LARGE SCALE GENOMIC DNA]</scope>
    <source>
        <strain evidence="7 8">DSM 21100</strain>
    </source>
</reference>
<evidence type="ECO:0000256" key="1">
    <source>
        <dbReference type="ARBA" id="ARBA00008834"/>
    </source>
</evidence>
<feature type="domain" description="Rhamnogalacturonase A/B/Epimerase-like pectate lyase" evidence="6">
    <location>
        <begin position="71"/>
        <end position="123"/>
    </location>
</feature>
<dbReference type="EMBL" id="SMAD01000016">
    <property type="protein sequence ID" value="TCS84918.1"/>
    <property type="molecule type" value="Genomic_DNA"/>
</dbReference>
<proteinExistence type="inferred from homology"/>
<dbReference type="InterPro" id="IPR012334">
    <property type="entry name" value="Pectin_lyas_fold"/>
</dbReference>
<dbReference type="InterPro" id="IPR024535">
    <property type="entry name" value="RHGA/B-epi-like_pectate_lyase"/>
</dbReference>
<dbReference type="OrthoDB" id="9795222at2"/>
<protein>
    <submittedName>
        <fullName evidence="7">Polygalacturonase</fullName>
    </submittedName>
</protein>
<dbReference type="InterPro" id="IPR051801">
    <property type="entry name" value="GH28_Enzymes"/>
</dbReference>
<dbReference type="GO" id="GO:0004650">
    <property type="term" value="F:polygalacturonase activity"/>
    <property type="evidence" value="ECO:0007669"/>
    <property type="project" value="InterPro"/>
</dbReference>
<dbReference type="InterPro" id="IPR000743">
    <property type="entry name" value="Glyco_hydro_28"/>
</dbReference>
<dbReference type="AlphaFoldDB" id="A0A4R3KMC6"/>
<evidence type="ECO:0000256" key="5">
    <source>
        <dbReference type="SAM" id="SignalP"/>
    </source>
</evidence>
<keyword evidence="5" id="KW-0732">Signal</keyword>
<dbReference type="SUPFAM" id="SSF51126">
    <property type="entry name" value="Pectin lyase-like"/>
    <property type="match status" value="1"/>
</dbReference>
<evidence type="ECO:0000313" key="8">
    <source>
        <dbReference type="Proteomes" id="UP000295807"/>
    </source>
</evidence>
<feature type="chain" id="PRO_5021004239" evidence="5">
    <location>
        <begin position="26"/>
        <end position="475"/>
    </location>
</feature>
<keyword evidence="2 4" id="KW-0378">Hydrolase</keyword>
<feature type="signal peptide" evidence="5">
    <location>
        <begin position="1"/>
        <end position="25"/>
    </location>
</feature>
<keyword evidence="8" id="KW-1185">Reference proteome</keyword>
<evidence type="ECO:0000256" key="3">
    <source>
        <dbReference type="ARBA" id="ARBA00023295"/>
    </source>
</evidence>
<dbReference type="SMART" id="SM00710">
    <property type="entry name" value="PbH1"/>
    <property type="match status" value="7"/>
</dbReference>
<name>A0A4R3KMC6_9SPHI</name>
<accession>A0A4R3KMC6</accession>
<dbReference type="PROSITE" id="PS00502">
    <property type="entry name" value="POLYGALACTURONASE"/>
    <property type="match status" value="1"/>
</dbReference>
<dbReference type="PROSITE" id="PS51257">
    <property type="entry name" value="PROKAR_LIPOPROTEIN"/>
    <property type="match status" value="1"/>
</dbReference>
<dbReference type="InterPro" id="IPR011050">
    <property type="entry name" value="Pectin_lyase_fold/virulence"/>
</dbReference>
<evidence type="ECO:0000256" key="2">
    <source>
        <dbReference type="ARBA" id="ARBA00022801"/>
    </source>
</evidence>
<evidence type="ECO:0000313" key="7">
    <source>
        <dbReference type="EMBL" id="TCS84918.1"/>
    </source>
</evidence>
<dbReference type="Pfam" id="PF12708">
    <property type="entry name" value="Pect-lyase_RHGA_epim"/>
    <property type="match status" value="1"/>
</dbReference>
<keyword evidence="3 4" id="KW-0326">Glycosidase</keyword>
<dbReference type="InterPro" id="IPR006626">
    <property type="entry name" value="PbH1"/>
</dbReference>
<dbReference type="Proteomes" id="UP000295807">
    <property type="component" value="Unassembled WGS sequence"/>
</dbReference>
<comment type="caution">
    <text evidence="7">The sequence shown here is derived from an EMBL/GenBank/DDBJ whole genome shotgun (WGS) entry which is preliminary data.</text>
</comment>
<sequence>MRTNRTKTSRWFAGKSGFLFLLAFAVGITAFTACNKGTAQGAAGDDPWQKADSIMAAIKPPVFPDRDFLLTDYGAQGDGATDCTGAFAAAIRACNEAGGGRVVVPAGKYLTGPIHLKSNVNLYLADSAEVLFSTDPDDYLPVVYTRFEGVEIMNYSPLIYAYEQENIAVTGSGTLNGQADSLHWWPWKRKGSEDAGWQGPAIDSMKALAKNGVPVRERIFGKGSYLRPNFIQPYKCRNVLIENVTIRNSPMWVMNPVLCNNVTIQGVQVISHGPNSDGCDPESSSNVLIADCYFDTGDDCIAIKSGRDHDGRRVNVPSENIIIRDCVMKDGHGGVVIGSEISGSVRNVFAENCRMSSPNLERALRIKSNSYRGGIVENVFLRNIEVGEVSGAAIRINMFYSDERGSHFSTVRNVLVQNMSCEKSEYAVRIEGEPAHPVEHIRIENSRFENVKKANVAEGVEDLSLQNVRVNGEQL</sequence>
<dbReference type="RefSeq" id="WP_132130526.1">
    <property type="nucleotide sequence ID" value="NZ_CP042432.1"/>
</dbReference>
<dbReference type="Pfam" id="PF00295">
    <property type="entry name" value="Glyco_hydro_28"/>
    <property type="match status" value="1"/>
</dbReference>
<dbReference type="GO" id="GO:0005975">
    <property type="term" value="P:carbohydrate metabolic process"/>
    <property type="evidence" value="ECO:0007669"/>
    <property type="project" value="InterPro"/>
</dbReference>
<dbReference type="PANTHER" id="PTHR31339">
    <property type="entry name" value="PECTIN LYASE-RELATED"/>
    <property type="match status" value="1"/>
</dbReference>
<dbReference type="PANTHER" id="PTHR31339:SF9">
    <property type="entry name" value="PLASMIN AND FIBRONECTIN-BINDING PROTEIN A"/>
    <property type="match status" value="1"/>
</dbReference>
<evidence type="ECO:0000256" key="4">
    <source>
        <dbReference type="RuleBase" id="RU361169"/>
    </source>
</evidence>
<evidence type="ECO:0000259" key="6">
    <source>
        <dbReference type="Pfam" id="PF12708"/>
    </source>
</evidence>
<organism evidence="7 8">
    <name type="scientific">Anseongella ginsenosidimutans</name>
    <dbReference type="NCBI Taxonomy" id="496056"/>
    <lineage>
        <taxon>Bacteria</taxon>
        <taxon>Pseudomonadati</taxon>
        <taxon>Bacteroidota</taxon>
        <taxon>Sphingobacteriia</taxon>
        <taxon>Sphingobacteriales</taxon>
        <taxon>Sphingobacteriaceae</taxon>
        <taxon>Anseongella</taxon>
    </lineage>
</organism>
<comment type="similarity">
    <text evidence="1 4">Belongs to the glycosyl hydrolase 28 family.</text>
</comment>
<gene>
    <name evidence="7" type="ORF">EDD80_11610</name>
</gene>
<dbReference type="Gene3D" id="2.160.20.10">
    <property type="entry name" value="Single-stranded right-handed beta-helix, Pectin lyase-like"/>
    <property type="match status" value="1"/>
</dbReference>